<feature type="transmembrane region" description="Helical" evidence="2">
    <location>
        <begin position="126"/>
        <end position="143"/>
    </location>
</feature>
<keyword evidence="2" id="KW-0472">Membrane</keyword>
<keyword evidence="2" id="KW-0812">Transmembrane</keyword>
<dbReference type="GO" id="GO:0003735">
    <property type="term" value="F:structural constituent of ribosome"/>
    <property type="evidence" value="ECO:0007669"/>
    <property type="project" value="InterPro"/>
</dbReference>
<reference evidence="3 4" key="1">
    <citation type="journal article" date="2017" name="Int. J. Parasitol.">
        <title>The genome of the protozoan parasite Cystoisospora suis and a reverse vaccinology approach to identify vaccine candidates.</title>
        <authorList>
            <person name="Palmieri N."/>
            <person name="Shrestha A."/>
            <person name="Ruttkowski B."/>
            <person name="Beck T."/>
            <person name="Vogl C."/>
            <person name="Tomley F."/>
            <person name="Blake D.P."/>
            <person name="Joachim A."/>
        </authorList>
    </citation>
    <scope>NUCLEOTIDE SEQUENCE [LARGE SCALE GENOMIC DNA]</scope>
    <source>
        <strain evidence="3 4">Wien I</strain>
    </source>
</reference>
<dbReference type="HAMAP" id="MF_00291_B">
    <property type="entry name" value="Ribosomal_uS2_B"/>
    <property type="match status" value="1"/>
</dbReference>
<dbReference type="Gene3D" id="1.10.287.610">
    <property type="entry name" value="Helix hairpin bin"/>
    <property type="match status" value="1"/>
</dbReference>
<dbReference type="InterPro" id="IPR023591">
    <property type="entry name" value="Ribosomal_uS2_flav_dom_sf"/>
</dbReference>
<dbReference type="Pfam" id="PF00318">
    <property type="entry name" value="Ribosomal_S2"/>
    <property type="match status" value="1"/>
</dbReference>
<dbReference type="SUPFAM" id="SSF52313">
    <property type="entry name" value="Ribosomal protein S2"/>
    <property type="match status" value="1"/>
</dbReference>
<keyword evidence="2" id="KW-1133">Transmembrane helix</keyword>
<keyword evidence="3" id="KW-0687">Ribonucleoprotein</keyword>
<dbReference type="InterPro" id="IPR005706">
    <property type="entry name" value="Ribosomal_uS2_bac/mit/plastid"/>
</dbReference>
<proteinExistence type="inferred from homology"/>
<sequence length="230" mass="27777">MILFKLNSLITTPIYIGHSICKNKNIKYYVYKKYNNKYFFNIFFILKYLSQAYLYLYILSKYNKNILFLNFSIKNIILIKSLANITNNFYINFSYNIDFIVNWIMFKNKLILFNWLKQLYTIYLKYLFNYIPYNLIIKLYIIYRNLLKKFEGIEYMKILPENIFIINSNLSSLYKNLKLKNLIILSIIDTNNFIQNISVKIIGNNKNYIVNKFIFNIVLTALLHGSLFNK</sequence>
<gene>
    <name evidence="3" type="ORF">CSUI_000773</name>
</gene>
<dbReference type="Gene3D" id="3.40.50.10490">
    <property type="entry name" value="Glucose-6-phosphate isomerase like protein, domain 1"/>
    <property type="match status" value="1"/>
</dbReference>
<dbReference type="AlphaFoldDB" id="A0A2C6LFP4"/>
<protein>
    <submittedName>
        <fullName evidence="3">Ribosomal protein</fullName>
    </submittedName>
</protein>
<feature type="transmembrane region" description="Helical" evidence="2">
    <location>
        <begin position="89"/>
        <end position="106"/>
    </location>
</feature>
<dbReference type="InterPro" id="IPR001865">
    <property type="entry name" value="Ribosomal_uS2"/>
</dbReference>
<organism evidence="3 4">
    <name type="scientific">Cystoisospora suis</name>
    <dbReference type="NCBI Taxonomy" id="483139"/>
    <lineage>
        <taxon>Eukaryota</taxon>
        <taxon>Sar</taxon>
        <taxon>Alveolata</taxon>
        <taxon>Apicomplexa</taxon>
        <taxon>Conoidasida</taxon>
        <taxon>Coccidia</taxon>
        <taxon>Eucoccidiorida</taxon>
        <taxon>Eimeriorina</taxon>
        <taxon>Sarcocystidae</taxon>
        <taxon>Cystoisospora</taxon>
    </lineage>
</organism>
<keyword evidence="4" id="KW-1185">Reference proteome</keyword>
<dbReference type="GO" id="GO:0015935">
    <property type="term" value="C:small ribosomal subunit"/>
    <property type="evidence" value="ECO:0007669"/>
    <property type="project" value="InterPro"/>
</dbReference>
<dbReference type="OrthoDB" id="333017at2759"/>
<evidence type="ECO:0000256" key="2">
    <source>
        <dbReference type="SAM" id="Phobius"/>
    </source>
</evidence>
<evidence type="ECO:0000313" key="4">
    <source>
        <dbReference type="Proteomes" id="UP000221165"/>
    </source>
</evidence>
<name>A0A2C6LFP4_9APIC</name>
<comment type="similarity">
    <text evidence="1">Belongs to the universal ribosomal protein uS2 family.</text>
</comment>
<evidence type="ECO:0000313" key="3">
    <source>
        <dbReference type="EMBL" id="PHJ25386.1"/>
    </source>
</evidence>
<dbReference type="EMBL" id="MIGC01000294">
    <property type="protein sequence ID" value="PHJ25386.1"/>
    <property type="molecule type" value="Genomic_DNA"/>
</dbReference>
<dbReference type="GO" id="GO:0006412">
    <property type="term" value="P:translation"/>
    <property type="evidence" value="ECO:0007669"/>
    <property type="project" value="InterPro"/>
</dbReference>
<evidence type="ECO:0000256" key="1">
    <source>
        <dbReference type="ARBA" id="ARBA00006242"/>
    </source>
</evidence>
<comment type="caution">
    <text evidence="3">The sequence shown here is derived from an EMBL/GenBank/DDBJ whole genome shotgun (WGS) entry which is preliminary data.</text>
</comment>
<dbReference type="VEuPathDB" id="ToxoDB:CSUI_000773"/>
<feature type="transmembrane region" description="Helical" evidence="2">
    <location>
        <begin position="208"/>
        <end position="228"/>
    </location>
</feature>
<dbReference type="Proteomes" id="UP000221165">
    <property type="component" value="Unassembled WGS sequence"/>
</dbReference>
<feature type="transmembrane region" description="Helical" evidence="2">
    <location>
        <begin position="38"/>
        <end position="59"/>
    </location>
</feature>
<keyword evidence="3" id="KW-0689">Ribosomal protein</keyword>
<accession>A0A2C6LFP4</accession>